<evidence type="ECO:0000256" key="7">
    <source>
        <dbReference type="ARBA" id="ARBA00023163"/>
    </source>
</evidence>
<keyword evidence="5" id="KW-0805">Transcription regulation</keyword>
<keyword evidence="8" id="KW-0539">Nucleus</keyword>
<keyword evidence="13" id="KW-1185">Reference proteome</keyword>
<dbReference type="InterPro" id="IPR016177">
    <property type="entry name" value="DNA-bd_dom_sf"/>
</dbReference>
<dbReference type="STRING" id="106549.A0A540LU31"/>
<evidence type="ECO:0000256" key="9">
    <source>
        <dbReference type="SAM" id="MobiDB-lite"/>
    </source>
</evidence>
<reference evidence="12 13" key="1">
    <citation type="journal article" date="2019" name="G3 (Bethesda)">
        <title>Sequencing of a Wild Apple (Malus baccata) Genome Unravels the Differences Between Cultivated and Wild Apple Species Regarding Disease Resistance and Cold Tolerance.</title>
        <authorList>
            <person name="Chen X."/>
        </authorList>
    </citation>
    <scope>NUCLEOTIDE SEQUENCE [LARGE SCALE GENOMIC DNA]</scope>
    <source>
        <strain evidence="13">cv. Shandingzi</strain>
        <tissue evidence="12">Leaves</tissue>
    </source>
</reference>
<dbReference type="InterPro" id="IPR001739">
    <property type="entry name" value="Methyl_CpG_DNA-bd"/>
</dbReference>
<dbReference type="SMART" id="SM00391">
    <property type="entry name" value="MBD"/>
    <property type="match status" value="1"/>
</dbReference>
<dbReference type="PROSITE" id="PS51050">
    <property type="entry name" value="ZF_CW"/>
    <property type="match status" value="1"/>
</dbReference>
<dbReference type="SUPFAM" id="SSF54171">
    <property type="entry name" value="DNA-binding domain"/>
    <property type="match status" value="1"/>
</dbReference>
<evidence type="ECO:0000313" key="12">
    <source>
        <dbReference type="EMBL" id="TQD90021.1"/>
    </source>
</evidence>
<evidence type="ECO:0000313" key="13">
    <source>
        <dbReference type="Proteomes" id="UP000315295"/>
    </source>
</evidence>
<dbReference type="PANTHER" id="PTHR12396:SF10">
    <property type="entry name" value="METHYL-CPG-BINDING DOMAIN-CONTAINING PROTEIN 1-RELATED"/>
    <property type="match status" value="1"/>
</dbReference>
<organism evidence="12 13">
    <name type="scientific">Malus baccata</name>
    <name type="common">Siberian crab apple</name>
    <name type="synonym">Pyrus baccata</name>
    <dbReference type="NCBI Taxonomy" id="106549"/>
    <lineage>
        <taxon>Eukaryota</taxon>
        <taxon>Viridiplantae</taxon>
        <taxon>Streptophyta</taxon>
        <taxon>Embryophyta</taxon>
        <taxon>Tracheophyta</taxon>
        <taxon>Spermatophyta</taxon>
        <taxon>Magnoliopsida</taxon>
        <taxon>eudicotyledons</taxon>
        <taxon>Gunneridae</taxon>
        <taxon>Pentapetalae</taxon>
        <taxon>rosids</taxon>
        <taxon>fabids</taxon>
        <taxon>Rosales</taxon>
        <taxon>Rosaceae</taxon>
        <taxon>Amygdaloideae</taxon>
        <taxon>Maleae</taxon>
        <taxon>Malus</taxon>
    </lineage>
</organism>
<feature type="region of interest" description="Disordered" evidence="9">
    <location>
        <begin position="162"/>
        <end position="189"/>
    </location>
</feature>
<keyword evidence="3" id="KW-0863">Zinc-finger</keyword>
<evidence type="ECO:0000256" key="5">
    <source>
        <dbReference type="ARBA" id="ARBA00023015"/>
    </source>
</evidence>
<comment type="subcellular location">
    <subcellularLocation>
        <location evidence="1">Nucleus</location>
    </subcellularLocation>
</comment>
<protein>
    <recommendedName>
        <fullName evidence="14">MBD domain-containing protein</fullName>
    </recommendedName>
</protein>
<sequence length="189" mass="21687">MDGQTPKTSSSKKPNVAKSSIDVYAAQCDECKKWRVIHSEEEYEEIRSKISTEPFYCNKKSGVTCDDAADIEYSASRTWVIDKPDLPKTPEGFRRHLVARKDYSKLDTYYITPKGKRLRSRNEMAAFLKQNRKYEGLSASDFDFAPPKVMEDTVPEIFSKRGSDSVRKKIKMTKNEDKSADITGEEDFE</sequence>
<feature type="domain" description="CW-type" evidence="11">
    <location>
        <begin position="18"/>
        <end position="73"/>
    </location>
</feature>
<dbReference type="GO" id="GO:0005634">
    <property type="term" value="C:nucleus"/>
    <property type="evidence" value="ECO:0007669"/>
    <property type="project" value="UniProtKB-SubCell"/>
</dbReference>
<accession>A0A540LU31</accession>
<dbReference type="AlphaFoldDB" id="A0A540LU31"/>
<dbReference type="EMBL" id="VIEB01000463">
    <property type="protein sequence ID" value="TQD90021.1"/>
    <property type="molecule type" value="Genomic_DNA"/>
</dbReference>
<name>A0A540LU31_MALBA</name>
<dbReference type="Gene3D" id="3.30.890.10">
    <property type="entry name" value="Methyl-cpg-binding Protein 2, Chain A"/>
    <property type="match status" value="1"/>
</dbReference>
<dbReference type="Pfam" id="PF01429">
    <property type="entry name" value="MBD"/>
    <property type="match status" value="1"/>
</dbReference>
<keyword evidence="4" id="KW-0862">Zinc</keyword>
<dbReference type="PROSITE" id="PS50982">
    <property type="entry name" value="MBD"/>
    <property type="match status" value="1"/>
</dbReference>
<evidence type="ECO:0000259" key="11">
    <source>
        <dbReference type="PROSITE" id="PS51050"/>
    </source>
</evidence>
<evidence type="ECO:0008006" key="14">
    <source>
        <dbReference type="Google" id="ProtNLM"/>
    </source>
</evidence>
<dbReference type="GO" id="GO:0008270">
    <property type="term" value="F:zinc ion binding"/>
    <property type="evidence" value="ECO:0007669"/>
    <property type="project" value="UniProtKB-KW"/>
</dbReference>
<dbReference type="CDD" id="cd01396">
    <property type="entry name" value="MeCP2_MBD"/>
    <property type="match status" value="1"/>
</dbReference>
<comment type="caution">
    <text evidence="12">The sequence shown here is derived from an EMBL/GenBank/DDBJ whole genome shotgun (WGS) entry which is preliminary data.</text>
</comment>
<proteinExistence type="predicted"/>
<feature type="compositionally biased region" description="Basic and acidic residues" evidence="9">
    <location>
        <begin position="162"/>
        <end position="180"/>
    </location>
</feature>
<dbReference type="Gene3D" id="3.30.40.100">
    <property type="match status" value="1"/>
</dbReference>
<evidence type="ECO:0000256" key="6">
    <source>
        <dbReference type="ARBA" id="ARBA00023125"/>
    </source>
</evidence>
<evidence type="ECO:0000256" key="1">
    <source>
        <dbReference type="ARBA" id="ARBA00004123"/>
    </source>
</evidence>
<dbReference type="GO" id="GO:0003677">
    <property type="term" value="F:DNA binding"/>
    <property type="evidence" value="ECO:0007669"/>
    <property type="project" value="UniProtKB-KW"/>
</dbReference>
<feature type="domain" description="MBD" evidence="10">
    <location>
        <begin position="79"/>
        <end position="149"/>
    </location>
</feature>
<evidence type="ECO:0000256" key="2">
    <source>
        <dbReference type="ARBA" id="ARBA00022723"/>
    </source>
</evidence>
<keyword evidence="2" id="KW-0479">Metal-binding</keyword>
<evidence type="ECO:0000259" key="10">
    <source>
        <dbReference type="PROSITE" id="PS50982"/>
    </source>
</evidence>
<dbReference type="PANTHER" id="PTHR12396">
    <property type="entry name" value="METHYL-CPG BINDING PROTEIN, MBD"/>
    <property type="match status" value="1"/>
</dbReference>
<keyword evidence="6" id="KW-0238">DNA-binding</keyword>
<evidence type="ECO:0000256" key="4">
    <source>
        <dbReference type="ARBA" id="ARBA00022833"/>
    </source>
</evidence>
<keyword evidence="7" id="KW-0804">Transcription</keyword>
<gene>
    <name evidence="12" type="ORF">C1H46_024425</name>
</gene>
<dbReference type="InterPro" id="IPR011124">
    <property type="entry name" value="Znf_CW"/>
</dbReference>
<dbReference type="Pfam" id="PF07496">
    <property type="entry name" value="zf-CW"/>
    <property type="match status" value="1"/>
</dbReference>
<evidence type="ECO:0000256" key="3">
    <source>
        <dbReference type="ARBA" id="ARBA00022771"/>
    </source>
</evidence>
<evidence type="ECO:0000256" key="8">
    <source>
        <dbReference type="ARBA" id="ARBA00023242"/>
    </source>
</evidence>
<dbReference type="Proteomes" id="UP000315295">
    <property type="component" value="Unassembled WGS sequence"/>
</dbReference>